<sequence length="104" mass="12223">MGRGCREHVHDGPSGTEEEYSEREHLLQDSVDLIDQSHSRKRMLKEEKLAKVEKRESDELEEARFALDKAEREARLELDKRDSENQWKLFQGTLGVLRSFVPKQ</sequence>
<accession>A0A024UFX3</accession>
<dbReference type="VEuPathDB" id="FungiDB:H310_03921"/>
<dbReference type="GeneID" id="20080971"/>
<proteinExistence type="predicted"/>
<name>A0A024UFX3_9STRA</name>
<evidence type="ECO:0000256" key="1">
    <source>
        <dbReference type="SAM" id="Coils"/>
    </source>
</evidence>
<gene>
    <name evidence="3" type="ORF">H310_03921</name>
</gene>
<evidence type="ECO:0000256" key="2">
    <source>
        <dbReference type="SAM" id="MobiDB-lite"/>
    </source>
</evidence>
<reference evidence="3" key="1">
    <citation type="submission" date="2013-12" db="EMBL/GenBank/DDBJ databases">
        <title>The Genome Sequence of Aphanomyces invadans NJM9701.</title>
        <authorList>
            <consortium name="The Broad Institute Genomics Platform"/>
            <person name="Russ C."/>
            <person name="Tyler B."/>
            <person name="van West P."/>
            <person name="Dieguez-Uribeondo J."/>
            <person name="Young S.K."/>
            <person name="Zeng Q."/>
            <person name="Gargeya S."/>
            <person name="Fitzgerald M."/>
            <person name="Abouelleil A."/>
            <person name="Alvarado L."/>
            <person name="Chapman S.B."/>
            <person name="Gainer-Dewar J."/>
            <person name="Goldberg J."/>
            <person name="Griggs A."/>
            <person name="Gujja S."/>
            <person name="Hansen M."/>
            <person name="Howarth C."/>
            <person name="Imamovic A."/>
            <person name="Ireland A."/>
            <person name="Larimer J."/>
            <person name="McCowan C."/>
            <person name="Murphy C."/>
            <person name="Pearson M."/>
            <person name="Poon T.W."/>
            <person name="Priest M."/>
            <person name="Roberts A."/>
            <person name="Saif S."/>
            <person name="Shea T."/>
            <person name="Sykes S."/>
            <person name="Wortman J."/>
            <person name="Nusbaum C."/>
            <person name="Birren B."/>
        </authorList>
    </citation>
    <scope>NUCLEOTIDE SEQUENCE [LARGE SCALE GENOMIC DNA]</scope>
    <source>
        <strain evidence="3">NJM9701</strain>
    </source>
</reference>
<evidence type="ECO:0000313" key="3">
    <source>
        <dbReference type="EMBL" id="ETW04782.1"/>
    </source>
</evidence>
<dbReference type="AlphaFoldDB" id="A0A024UFX3"/>
<organism evidence="3">
    <name type="scientific">Aphanomyces invadans</name>
    <dbReference type="NCBI Taxonomy" id="157072"/>
    <lineage>
        <taxon>Eukaryota</taxon>
        <taxon>Sar</taxon>
        <taxon>Stramenopiles</taxon>
        <taxon>Oomycota</taxon>
        <taxon>Saprolegniomycetes</taxon>
        <taxon>Saprolegniales</taxon>
        <taxon>Verrucalvaceae</taxon>
        <taxon>Aphanomyces</taxon>
    </lineage>
</organism>
<protein>
    <submittedName>
        <fullName evidence="3">Uncharacterized protein</fullName>
    </submittedName>
</protein>
<keyword evidence="1" id="KW-0175">Coiled coil</keyword>
<dbReference type="EMBL" id="KI913957">
    <property type="protein sequence ID" value="ETW04782.1"/>
    <property type="molecule type" value="Genomic_DNA"/>
</dbReference>
<dbReference type="RefSeq" id="XP_008866220.1">
    <property type="nucleotide sequence ID" value="XM_008867998.1"/>
</dbReference>
<feature type="region of interest" description="Disordered" evidence="2">
    <location>
        <begin position="1"/>
        <end position="24"/>
    </location>
</feature>
<feature type="compositionally biased region" description="Basic and acidic residues" evidence="2">
    <location>
        <begin position="1"/>
        <end position="11"/>
    </location>
</feature>
<feature type="coiled-coil region" evidence="1">
    <location>
        <begin position="43"/>
        <end position="80"/>
    </location>
</feature>